<dbReference type="GO" id="GO:0046872">
    <property type="term" value="F:metal ion binding"/>
    <property type="evidence" value="ECO:0007669"/>
    <property type="project" value="UniProtKB-KW"/>
</dbReference>
<comment type="similarity">
    <text evidence="1">Belongs to the HMG-CoA lyase family.</text>
</comment>
<feature type="domain" description="Pyruvate carboxyltransferase" evidence="4">
    <location>
        <begin position="6"/>
        <end position="209"/>
    </location>
</feature>
<dbReference type="SUPFAM" id="SSF51569">
    <property type="entry name" value="Aldolase"/>
    <property type="match status" value="1"/>
</dbReference>
<protein>
    <recommendedName>
        <fullName evidence="4">Pyruvate carboxyltransferase domain-containing protein</fullName>
    </recommendedName>
</protein>
<evidence type="ECO:0000313" key="5">
    <source>
        <dbReference type="EMBL" id="QHT25618.1"/>
    </source>
</evidence>
<dbReference type="GO" id="GO:0006552">
    <property type="term" value="P:L-leucine catabolic process"/>
    <property type="evidence" value="ECO:0007669"/>
    <property type="project" value="TreeGrafter"/>
</dbReference>
<evidence type="ECO:0000256" key="3">
    <source>
        <dbReference type="ARBA" id="ARBA00023239"/>
    </source>
</evidence>
<dbReference type="PANTHER" id="PTHR42738">
    <property type="entry name" value="HYDROXYMETHYLGLUTARYL-COA LYASE"/>
    <property type="match status" value="1"/>
</dbReference>
<accession>A0A6C0E9W5</accession>
<evidence type="ECO:0000256" key="2">
    <source>
        <dbReference type="ARBA" id="ARBA00022723"/>
    </source>
</evidence>
<name>A0A6C0E9W5_9ZZZZ</name>
<keyword evidence="3" id="KW-0456">Lyase</keyword>
<dbReference type="InterPro" id="IPR013785">
    <property type="entry name" value="Aldolase_TIM"/>
</dbReference>
<evidence type="ECO:0000256" key="1">
    <source>
        <dbReference type="ARBA" id="ARBA00009405"/>
    </source>
</evidence>
<dbReference type="EMBL" id="MN739773">
    <property type="protein sequence ID" value="QHT25618.1"/>
    <property type="molecule type" value="Genomic_DNA"/>
</dbReference>
<sequence length="280" mass="31503">MAFKVIGDITMRDGIQGLNKILSLQQKISIINRLSHCNYNYIEVGSIVGKKVATMADSAEVYKQIHKNNNVRYGLLAIGEKNIMKTIEIKPNTLALVTSVSSAFSHKNMGVSMEESLVQTNKFVGIAKNSGIENVRVYLSCCSICPISRYDMSKDVGKFVKHLSEKYIDELMISDTSGTMTRKMLNEIMVGLHADALFPRNKIGLHLHEGVETRKVLELATKYNIKIIDTSFAKLGGCVVIENAHNNLHINRIREYGNNLNMKLIDRCDKELTKYLFNKN</sequence>
<keyword evidence="2" id="KW-0479">Metal-binding</keyword>
<proteinExistence type="inferred from homology"/>
<dbReference type="GO" id="GO:0004419">
    <property type="term" value="F:hydroxymethylglutaryl-CoA lyase activity"/>
    <property type="evidence" value="ECO:0007669"/>
    <property type="project" value="TreeGrafter"/>
</dbReference>
<dbReference type="Pfam" id="PF00682">
    <property type="entry name" value="HMGL-like"/>
    <property type="match status" value="1"/>
</dbReference>
<organism evidence="5">
    <name type="scientific">viral metagenome</name>
    <dbReference type="NCBI Taxonomy" id="1070528"/>
    <lineage>
        <taxon>unclassified sequences</taxon>
        <taxon>metagenomes</taxon>
        <taxon>organismal metagenomes</taxon>
    </lineage>
</organism>
<dbReference type="PANTHER" id="PTHR42738:SF7">
    <property type="entry name" value="HYDROXYMETHYLGLUTARYL-COA LYASE"/>
    <property type="match status" value="1"/>
</dbReference>
<dbReference type="InterPro" id="IPR043594">
    <property type="entry name" value="HMGL"/>
</dbReference>
<dbReference type="Gene3D" id="3.20.20.70">
    <property type="entry name" value="Aldolase class I"/>
    <property type="match status" value="1"/>
</dbReference>
<dbReference type="InterPro" id="IPR000891">
    <property type="entry name" value="PYR_CT"/>
</dbReference>
<reference evidence="5" key="1">
    <citation type="journal article" date="2020" name="Nature">
        <title>Giant virus diversity and host interactions through global metagenomics.</title>
        <authorList>
            <person name="Schulz F."/>
            <person name="Roux S."/>
            <person name="Paez-Espino D."/>
            <person name="Jungbluth S."/>
            <person name="Walsh D.A."/>
            <person name="Denef V.J."/>
            <person name="McMahon K.D."/>
            <person name="Konstantinidis K.T."/>
            <person name="Eloe-Fadrosh E.A."/>
            <person name="Kyrpides N.C."/>
            <person name="Woyke T."/>
        </authorList>
    </citation>
    <scope>NUCLEOTIDE SEQUENCE</scope>
    <source>
        <strain evidence="5">GVMAG-M-3300023179-27</strain>
    </source>
</reference>
<dbReference type="GO" id="GO:0046951">
    <property type="term" value="P:ketone body biosynthetic process"/>
    <property type="evidence" value="ECO:0007669"/>
    <property type="project" value="TreeGrafter"/>
</dbReference>
<evidence type="ECO:0000259" key="4">
    <source>
        <dbReference type="Pfam" id="PF00682"/>
    </source>
</evidence>
<dbReference type="AlphaFoldDB" id="A0A6C0E9W5"/>